<accession>A0ABD5P0I3</accession>
<dbReference type="Gene3D" id="2.60.40.680">
    <property type="match status" value="1"/>
</dbReference>
<sequence>MSAHRPADLDPRELSVLAVRGAVVAVLATAVVGLVLGGLAIETASAGDRAAVVSPTPEEVDADPGETVDVEVVLRSRGGHDGVGVESVALRALYHPDYLEVVDVEHGTWLAGGSETDVESDATIANDRGVTEVTQSRVPPAGGATGDAVFATLTVRVVDDAPPSAATIDFGETAVTLADGYPLPIYDRAVTVSIDGGGDPHESFDHGNLEDLEGSDPPVDDGTDGSDGGEADSVSGVLVAVSLLAAFAIVALARQLSR</sequence>
<keyword evidence="2" id="KW-1133">Transmembrane helix</keyword>
<feature type="region of interest" description="Disordered" evidence="1">
    <location>
        <begin position="196"/>
        <end position="231"/>
    </location>
</feature>
<reference evidence="4 5" key="1">
    <citation type="journal article" date="2014" name="Int. J. Syst. Evol. Microbiol.">
        <title>Complete genome sequence of Corynebacterium casei LMG S-19264T (=DSM 44701T), isolated from a smear-ripened cheese.</title>
        <authorList>
            <consortium name="US DOE Joint Genome Institute (JGI-PGF)"/>
            <person name="Walter F."/>
            <person name="Albersmeier A."/>
            <person name="Kalinowski J."/>
            <person name="Ruckert C."/>
        </authorList>
    </citation>
    <scope>NUCLEOTIDE SEQUENCE [LARGE SCALE GENOMIC DNA]</scope>
    <source>
        <strain evidence="4 5">IBRC-M 10912</strain>
    </source>
</reference>
<evidence type="ECO:0000313" key="5">
    <source>
        <dbReference type="Proteomes" id="UP001595821"/>
    </source>
</evidence>
<name>A0ABD5P0I3_9EURY</name>
<dbReference type="AlphaFoldDB" id="A0ABD5P0I3"/>
<dbReference type="GeneID" id="71854102"/>
<feature type="domain" description="Cohesin" evidence="3">
    <location>
        <begin position="58"/>
        <end position="180"/>
    </location>
</feature>
<dbReference type="SUPFAM" id="SSF49384">
    <property type="entry name" value="Carbohydrate-binding domain"/>
    <property type="match status" value="1"/>
</dbReference>
<dbReference type="EMBL" id="JBHSDJ010000095">
    <property type="protein sequence ID" value="MFC4247754.1"/>
    <property type="molecule type" value="Genomic_DNA"/>
</dbReference>
<evidence type="ECO:0000256" key="2">
    <source>
        <dbReference type="SAM" id="Phobius"/>
    </source>
</evidence>
<feature type="compositionally biased region" description="Acidic residues" evidence="1">
    <location>
        <begin position="210"/>
        <end position="230"/>
    </location>
</feature>
<feature type="transmembrane region" description="Helical" evidence="2">
    <location>
        <begin position="21"/>
        <end position="41"/>
    </location>
</feature>
<dbReference type="CDD" id="cd08547">
    <property type="entry name" value="Type_II_cohesin"/>
    <property type="match status" value="1"/>
</dbReference>
<dbReference type="InterPro" id="IPR008965">
    <property type="entry name" value="CBM2/CBM3_carb-bd_dom_sf"/>
</dbReference>
<feature type="compositionally biased region" description="Basic and acidic residues" evidence="1">
    <location>
        <begin position="198"/>
        <end position="209"/>
    </location>
</feature>
<gene>
    <name evidence="4" type="ORF">ACFOZ7_12410</name>
</gene>
<organism evidence="4 5">
    <name type="scientific">Natribaculum luteum</name>
    <dbReference type="NCBI Taxonomy" id="1586232"/>
    <lineage>
        <taxon>Archaea</taxon>
        <taxon>Methanobacteriati</taxon>
        <taxon>Methanobacteriota</taxon>
        <taxon>Stenosarchaea group</taxon>
        <taxon>Halobacteria</taxon>
        <taxon>Halobacteriales</taxon>
        <taxon>Natrialbaceae</taxon>
        <taxon>Natribaculum</taxon>
    </lineage>
</organism>
<proteinExistence type="predicted"/>
<evidence type="ECO:0000259" key="3">
    <source>
        <dbReference type="Pfam" id="PF00963"/>
    </source>
</evidence>
<dbReference type="Pfam" id="PF00963">
    <property type="entry name" value="Cohesin"/>
    <property type="match status" value="1"/>
</dbReference>
<evidence type="ECO:0000256" key="1">
    <source>
        <dbReference type="SAM" id="MobiDB-lite"/>
    </source>
</evidence>
<dbReference type="Proteomes" id="UP001595821">
    <property type="component" value="Unassembled WGS sequence"/>
</dbReference>
<keyword evidence="2" id="KW-0812">Transmembrane</keyword>
<evidence type="ECO:0000313" key="4">
    <source>
        <dbReference type="EMBL" id="MFC4247754.1"/>
    </source>
</evidence>
<feature type="transmembrane region" description="Helical" evidence="2">
    <location>
        <begin position="234"/>
        <end position="253"/>
    </location>
</feature>
<dbReference type="RefSeq" id="WP_246966188.1">
    <property type="nucleotide sequence ID" value="NZ_CP095397.1"/>
</dbReference>
<dbReference type="InterPro" id="IPR002102">
    <property type="entry name" value="Cohesin_dom"/>
</dbReference>
<comment type="caution">
    <text evidence="4">The sequence shown here is derived from an EMBL/GenBank/DDBJ whole genome shotgun (WGS) entry which is preliminary data.</text>
</comment>
<protein>
    <submittedName>
        <fullName evidence="4">Cohesin domain-containing protein</fullName>
    </submittedName>
</protein>
<keyword evidence="2" id="KW-0472">Membrane</keyword>